<proteinExistence type="inferred from homology"/>
<keyword evidence="4" id="KW-1003">Cell membrane</keyword>
<evidence type="ECO:0000256" key="8">
    <source>
        <dbReference type="SAM" id="Phobius"/>
    </source>
</evidence>
<dbReference type="PANTHER" id="PTHR34979:SF1">
    <property type="entry name" value="INNER MEMBRANE PROTEIN YGAZ"/>
    <property type="match status" value="1"/>
</dbReference>
<dbReference type="GO" id="GO:1903785">
    <property type="term" value="P:L-valine transmembrane transport"/>
    <property type="evidence" value="ECO:0007669"/>
    <property type="project" value="TreeGrafter"/>
</dbReference>
<accession>A0A840BCY3</accession>
<evidence type="ECO:0000313" key="10">
    <source>
        <dbReference type="Proteomes" id="UP000561045"/>
    </source>
</evidence>
<evidence type="ECO:0000256" key="7">
    <source>
        <dbReference type="ARBA" id="ARBA00023136"/>
    </source>
</evidence>
<feature type="transmembrane region" description="Helical" evidence="8">
    <location>
        <begin position="165"/>
        <end position="184"/>
    </location>
</feature>
<keyword evidence="3" id="KW-0813">Transport</keyword>
<keyword evidence="6 8" id="KW-1133">Transmembrane helix</keyword>
<evidence type="ECO:0000313" key="9">
    <source>
        <dbReference type="EMBL" id="MBB4010945.1"/>
    </source>
</evidence>
<dbReference type="EMBL" id="JACIET010000001">
    <property type="protein sequence ID" value="MBB4010945.1"/>
    <property type="molecule type" value="Genomic_DNA"/>
</dbReference>
<dbReference type="Pfam" id="PF03591">
    <property type="entry name" value="AzlC"/>
    <property type="match status" value="1"/>
</dbReference>
<gene>
    <name evidence="9" type="ORF">GGR36_000253</name>
</gene>
<feature type="transmembrane region" description="Helical" evidence="8">
    <location>
        <begin position="136"/>
        <end position="159"/>
    </location>
</feature>
<evidence type="ECO:0000256" key="4">
    <source>
        <dbReference type="ARBA" id="ARBA00022475"/>
    </source>
</evidence>
<dbReference type="Proteomes" id="UP000561045">
    <property type="component" value="Unassembled WGS sequence"/>
</dbReference>
<feature type="transmembrane region" description="Helical" evidence="8">
    <location>
        <begin position="22"/>
        <end position="48"/>
    </location>
</feature>
<evidence type="ECO:0000256" key="6">
    <source>
        <dbReference type="ARBA" id="ARBA00022989"/>
    </source>
</evidence>
<comment type="subcellular location">
    <subcellularLocation>
        <location evidence="1">Cell membrane</location>
        <topology evidence="1">Multi-pass membrane protein</topology>
    </subcellularLocation>
</comment>
<evidence type="ECO:0000256" key="5">
    <source>
        <dbReference type="ARBA" id="ARBA00022692"/>
    </source>
</evidence>
<evidence type="ECO:0000256" key="2">
    <source>
        <dbReference type="ARBA" id="ARBA00010735"/>
    </source>
</evidence>
<dbReference type="RefSeq" id="WP_183631054.1">
    <property type="nucleotide sequence ID" value="NZ_BAABLE010000011.1"/>
</dbReference>
<evidence type="ECO:0000256" key="1">
    <source>
        <dbReference type="ARBA" id="ARBA00004651"/>
    </source>
</evidence>
<dbReference type="GO" id="GO:0005886">
    <property type="term" value="C:plasma membrane"/>
    <property type="evidence" value="ECO:0007669"/>
    <property type="project" value="UniProtKB-SubCell"/>
</dbReference>
<keyword evidence="10" id="KW-1185">Reference proteome</keyword>
<feature type="transmembrane region" description="Helical" evidence="8">
    <location>
        <begin position="213"/>
        <end position="230"/>
    </location>
</feature>
<keyword evidence="7 8" id="KW-0472">Membrane</keyword>
<organism evidence="9 10">
    <name type="scientific">Niveibacterium umoris</name>
    <dbReference type="NCBI Taxonomy" id="1193620"/>
    <lineage>
        <taxon>Bacteria</taxon>
        <taxon>Pseudomonadati</taxon>
        <taxon>Pseudomonadota</taxon>
        <taxon>Betaproteobacteria</taxon>
        <taxon>Rhodocyclales</taxon>
        <taxon>Rhodocyclaceae</taxon>
        <taxon>Niveibacterium</taxon>
    </lineage>
</organism>
<evidence type="ECO:0000256" key="3">
    <source>
        <dbReference type="ARBA" id="ARBA00022448"/>
    </source>
</evidence>
<name>A0A840BCY3_9RHOO</name>
<dbReference type="AlphaFoldDB" id="A0A840BCY3"/>
<keyword evidence="5 8" id="KW-0812">Transmembrane</keyword>
<sequence length="237" mass="24924">MTSAAVTCRAEFLAGVRAELPLLLGVVPFGLIFGVLGLAAGLPAWAVIAMSSVVFGGSSQVVFAQLWGAQVPPPVITATVGVVNLRHALYSASVAQYLRDLPMRWRVLLAYLLTDEAYAAAIGRFVDGPATPHRHWFLFGTGFTLWASWQVSTIAGVLLGAAIPASWSLDFSIALTFLALLLPAIHRRSEAMAALVAGGVALAAQGVPHKLWIIVAAVAGIVAGVLSRRFDRKSADV</sequence>
<comment type="caution">
    <text evidence="9">The sequence shown here is derived from an EMBL/GenBank/DDBJ whole genome shotgun (WGS) entry which is preliminary data.</text>
</comment>
<dbReference type="PANTHER" id="PTHR34979">
    <property type="entry name" value="INNER MEMBRANE PROTEIN YGAZ"/>
    <property type="match status" value="1"/>
</dbReference>
<dbReference type="InterPro" id="IPR011606">
    <property type="entry name" value="Brnchd-chn_aa_trnsp_permease"/>
</dbReference>
<comment type="similarity">
    <text evidence="2">Belongs to the AzlC family.</text>
</comment>
<protein>
    <submittedName>
        <fullName evidence="9">4-azaleucine resistance transporter AzlC</fullName>
    </submittedName>
</protein>
<reference evidence="9 10" key="1">
    <citation type="submission" date="2020-08" db="EMBL/GenBank/DDBJ databases">
        <title>Genomic Encyclopedia of Type Strains, Phase IV (KMG-IV): sequencing the most valuable type-strain genomes for metagenomic binning, comparative biology and taxonomic classification.</title>
        <authorList>
            <person name="Goeker M."/>
        </authorList>
    </citation>
    <scope>NUCLEOTIDE SEQUENCE [LARGE SCALE GENOMIC DNA]</scope>
    <source>
        <strain evidence="9 10">DSM 106739</strain>
    </source>
</reference>